<reference evidence="2" key="2">
    <citation type="journal article" date="2021" name="PeerJ">
        <title>Extensive microbial diversity within the chicken gut microbiome revealed by metagenomics and culture.</title>
        <authorList>
            <person name="Gilroy R."/>
            <person name="Ravi A."/>
            <person name="Getino M."/>
            <person name="Pursley I."/>
            <person name="Horton D.L."/>
            <person name="Alikhan N.F."/>
            <person name="Baker D."/>
            <person name="Gharbi K."/>
            <person name="Hall N."/>
            <person name="Watson M."/>
            <person name="Adriaenssens E.M."/>
            <person name="Foster-Nyarko E."/>
            <person name="Jarju S."/>
            <person name="Secka A."/>
            <person name="Antonio M."/>
            <person name="Oren A."/>
            <person name="Chaudhuri R.R."/>
            <person name="La Ragione R."/>
            <person name="Hildebrand F."/>
            <person name="Pallen M.J."/>
        </authorList>
    </citation>
    <scope>NUCLEOTIDE SEQUENCE</scope>
    <source>
        <strain evidence="2">11167</strain>
    </source>
</reference>
<dbReference type="AlphaFoldDB" id="A0A9D9EAN7"/>
<evidence type="ECO:0000313" key="2">
    <source>
        <dbReference type="EMBL" id="MBO8442985.1"/>
    </source>
</evidence>
<dbReference type="EMBL" id="JADIMU010000028">
    <property type="protein sequence ID" value="MBO8442985.1"/>
    <property type="molecule type" value="Genomic_DNA"/>
</dbReference>
<dbReference type="Proteomes" id="UP000823633">
    <property type="component" value="Unassembled WGS sequence"/>
</dbReference>
<feature type="transmembrane region" description="Helical" evidence="1">
    <location>
        <begin position="73"/>
        <end position="90"/>
    </location>
</feature>
<evidence type="ECO:0000256" key="1">
    <source>
        <dbReference type="SAM" id="Phobius"/>
    </source>
</evidence>
<gene>
    <name evidence="2" type="ORF">IAC42_04425</name>
</gene>
<organism evidence="2 3">
    <name type="scientific">Candidatus Aphodenecus pullistercoris</name>
    <dbReference type="NCBI Taxonomy" id="2840669"/>
    <lineage>
        <taxon>Bacteria</taxon>
        <taxon>Pseudomonadati</taxon>
        <taxon>Spirochaetota</taxon>
        <taxon>Spirochaetia</taxon>
        <taxon>Spirochaetales</taxon>
        <taxon>Candidatus Aphodenecus</taxon>
    </lineage>
</organism>
<sequence length="248" mass="27402">MNASRTSKLISTIQICVSSLLTAFIVIGLYQNWNGGIGTMLADIFPELAIILGTLIPVLVLRIKHRSQVAEGYLLPLFLLFLSLQTIRILPSLTSWAGGGFLSYSRITMLERFFFMSTYVVLLYAAILNMKSMNTVKTGTYVIFSLIAVFVISCIIPTPSSSDQYNKHELIFSLLVMMVLICAVSTYLVSFISDRESYHMKRFLTFLLLSAGDFLIVTLEGNLTGSIIGTCLFVIGAVMLSVVSPKGY</sequence>
<feature type="transmembrane region" description="Helical" evidence="1">
    <location>
        <begin position="140"/>
        <end position="158"/>
    </location>
</feature>
<name>A0A9D9EAN7_9SPIR</name>
<comment type="caution">
    <text evidence="2">The sequence shown here is derived from an EMBL/GenBank/DDBJ whole genome shotgun (WGS) entry which is preliminary data.</text>
</comment>
<proteinExistence type="predicted"/>
<evidence type="ECO:0000313" key="3">
    <source>
        <dbReference type="Proteomes" id="UP000823633"/>
    </source>
</evidence>
<feature type="transmembrane region" description="Helical" evidence="1">
    <location>
        <begin position="37"/>
        <end position="61"/>
    </location>
</feature>
<keyword evidence="1" id="KW-1133">Transmembrane helix</keyword>
<keyword evidence="1" id="KW-0472">Membrane</keyword>
<feature type="transmembrane region" description="Helical" evidence="1">
    <location>
        <begin position="12"/>
        <end position="31"/>
    </location>
</feature>
<keyword evidence="1" id="KW-0812">Transmembrane</keyword>
<accession>A0A9D9EAN7</accession>
<feature type="transmembrane region" description="Helical" evidence="1">
    <location>
        <begin position="170"/>
        <end position="191"/>
    </location>
</feature>
<feature type="transmembrane region" description="Helical" evidence="1">
    <location>
        <begin position="110"/>
        <end position="128"/>
    </location>
</feature>
<reference evidence="2" key="1">
    <citation type="submission" date="2020-10" db="EMBL/GenBank/DDBJ databases">
        <authorList>
            <person name="Gilroy R."/>
        </authorList>
    </citation>
    <scope>NUCLEOTIDE SEQUENCE</scope>
    <source>
        <strain evidence="2">11167</strain>
    </source>
</reference>
<feature type="transmembrane region" description="Helical" evidence="1">
    <location>
        <begin position="225"/>
        <end position="243"/>
    </location>
</feature>
<protein>
    <submittedName>
        <fullName evidence="2">Uncharacterized protein</fullName>
    </submittedName>
</protein>